<dbReference type="SUPFAM" id="SSF55821">
    <property type="entry name" value="YrdC/RibB"/>
    <property type="match status" value="1"/>
</dbReference>
<comment type="catalytic activity">
    <reaction evidence="11">
        <text>L-threonine + hydrogencarbonate + ATP = L-threonylcarbamoyladenylate + diphosphate + H2O</text>
        <dbReference type="Rhea" id="RHEA:36407"/>
        <dbReference type="ChEBI" id="CHEBI:15377"/>
        <dbReference type="ChEBI" id="CHEBI:17544"/>
        <dbReference type="ChEBI" id="CHEBI:30616"/>
        <dbReference type="ChEBI" id="CHEBI:33019"/>
        <dbReference type="ChEBI" id="CHEBI:57926"/>
        <dbReference type="ChEBI" id="CHEBI:73682"/>
        <dbReference type="EC" id="2.7.7.87"/>
    </reaction>
</comment>
<reference evidence="13" key="1">
    <citation type="journal article" date="2021" name="PeerJ">
        <title>Extensive microbial diversity within the chicken gut microbiome revealed by metagenomics and culture.</title>
        <authorList>
            <person name="Gilroy R."/>
            <person name="Ravi A."/>
            <person name="Getino M."/>
            <person name="Pursley I."/>
            <person name="Horton D.L."/>
            <person name="Alikhan N.F."/>
            <person name="Baker D."/>
            <person name="Gharbi K."/>
            <person name="Hall N."/>
            <person name="Watson M."/>
            <person name="Adriaenssens E.M."/>
            <person name="Foster-Nyarko E."/>
            <person name="Jarju S."/>
            <person name="Secka A."/>
            <person name="Antonio M."/>
            <person name="Oren A."/>
            <person name="Chaudhuri R.R."/>
            <person name="La Ragione R."/>
            <person name="Hildebrand F."/>
            <person name="Pallen M.J."/>
        </authorList>
    </citation>
    <scope>NUCLEOTIDE SEQUENCE</scope>
    <source>
        <strain evidence="13">CHK124-7917</strain>
    </source>
</reference>
<proteinExistence type="inferred from homology"/>
<reference evidence="13" key="2">
    <citation type="submission" date="2021-09" db="EMBL/GenBank/DDBJ databases">
        <authorList>
            <person name="Gilroy R."/>
        </authorList>
    </citation>
    <scope>NUCLEOTIDE SEQUENCE</scope>
    <source>
        <strain evidence="13">CHK124-7917</strain>
    </source>
</reference>
<keyword evidence="6" id="KW-0819">tRNA processing</keyword>
<dbReference type="GO" id="GO:0061710">
    <property type="term" value="F:L-threonylcarbamoyladenylate synthase"/>
    <property type="evidence" value="ECO:0007669"/>
    <property type="project" value="UniProtKB-EC"/>
</dbReference>
<accession>A0A921GFQ3</accession>
<dbReference type="GO" id="GO:0008033">
    <property type="term" value="P:tRNA processing"/>
    <property type="evidence" value="ECO:0007669"/>
    <property type="project" value="UniProtKB-KW"/>
</dbReference>
<evidence type="ECO:0000256" key="3">
    <source>
        <dbReference type="ARBA" id="ARBA00012584"/>
    </source>
</evidence>
<evidence type="ECO:0000256" key="11">
    <source>
        <dbReference type="ARBA" id="ARBA00048366"/>
    </source>
</evidence>
<dbReference type="PANTHER" id="PTHR17490">
    <property type="entry name" value="SUA5"/>
    <property type="match status" value="1"/>
</dbReference>
<comment type="similarity">
    <text evidence="2">Belongs to the SUA5 family.</text>
</comment>
<evidence type="ECO:0000256" key="5">
    <source>
        <dbReference type="ARBA" id="ARBA00022679"/>
    </source>
</evidence>
<dbReference type="GO" id="GO:0003725">
    <property type="term" value="F:double-stranded RNA binding"/>
    <property type="evidence" value="ECO:0007669"/>
    <property type="project" value="InterPro"/>
</dbReference>
<evidence type="ECO:0000313" key="13">
    <source>
        <dbReference type="EMBL" id="HJF45243.1"/>
    </source>
</evidence>
<dbReference type="Proteomes" id="UP000697330">
    <property type="component" value="Unassembled WGS sequence"/>
</dbReference>
<evidence type="ECO:0000256" key="2">
    <source>
        <dbReference type="ARBA" id="ARBA00007663"/>
    </source>
</evidence>
<evidence type="ECO:0000256" key="7">
    <source>
        <dbReference type="ARBA" id="ARBA00022695"/>
    </source>
</evidence>
<sequence length="216" mass="22372">MGRVLTVDQQAPDGGTIACVANVLREGGVAVLPTDSVYGICCAATPGNPAHGRIFDIKRRDRAQTLPWFIAEASDLARYGKDVPAWAERLAERYWPGALTVVVRASDEVPPEYAQPAEGGATIALRVPGSALDRAVVRALGAPLAQTSANTHGAPSATSGSSVEPQIVDAADLTLDGGEAPVGVASTIVDATQPEPCVLREGALTRDEVLLAVREA</sequence>
<keyword evidence="8" id="KW-0547">Nucleotide-binding</keyword>
<dbReference type="InterPro" id="IPR017945">
    <property type="entry name" value="DHBP_synth_RibB-like_a/b_dom"/>
</dbReference>
<evidence type="ECO:0000256" key="4">
    <source>
        <dbReference type="ARBA" id="ARBA00022490"/>
    </source>
</evidence>
<dbReference type="Gene3D" id="3.90.870.10">
    <property type="entry name" value="DHBP synthase"/>
    <property type="match status" value="1"/>
</dbReference>
<keyword evidence="9" id="KW-0067">ATP-binding</keyword>
<dbReference type="GO" id="GO:0005737">
    <property type="term" value="C:cytoplasm"/>
    <property type="evidence" value="ECO:0007669"/>
    <property type="project" value="UniProtKB-SubCell"/>
</dbReference>
<dbReference type="PROSITE" id="PS51163">
    <property type="entry name" value="YRDC"/>
    <property type="match status" value="1"/>
</dbReference>
<comment type="caution">
    <text evidence="13">The sequence shown here is derived from an EMBL/GenBank/DDBJ whole genome shotgun (WGS) entry which is preliminary data.</text>
</comment>
<dbReference type="InterPro" id="IPR050156">
    <property type="entry name" value="TC-AMP_synthase_SUA5"/>
</dbReference>
<dbReference type="InterPro" id="IPR006070">
    <property type="entry name" value="Sua5-like_dom"/>
</dbReference>
<keyword evidence="5" id="KW-0808">Transferase</keyword>
<dbReference type="EMBL" id="DYWQ01000087">
    <property type="protein sequence ID" value="HJF45243.1"/>
    <property type="molecule type" value="Genomic_DNA"/>
</dbReference>
<protein>
    <recommendedName>
        <fullName evidence="10">L-threonylcarbamoyladenylate synthase</fullName>
        <ecNumber evidence="3">2.7.7.87</ecNumber>
    </recommendedName>
    <alternativeName>
        <fullName evidence="10">L-threonylcarbamoyladenylate synthase</fullName>
    </alternativeName>
</protein>
<evidence type="ECO:0000256" key="9">
    <source>
        <dbReference type="ARBA" id="ARBA00022840"/>
    </source>
</evidence>
<dbReference type="Pfam" id="PF01300">
    <property type="entry name" value="Sua5_yciO_yrdC"/>
    <property type="match status" value="1"/>
</dbReference>
<keyword evidence="7" id="KW-0548">Nucleotidyltransferase</keyword>
<gene>
    <name evidence="13" type="ORF">K8U72_05600</name>
</gene>
<dbReference type="GO" id="GO:0000049">
    <property type="term" value="F:tRNA binding"/>
    <property type="evidence" value="ECO:0007669"/>
    <property type="project" value="TreeGrafter"/>
</dbReference>
<dbReference type="GO" id="GO:0006450">
    <property type="term" value="P:regulation of translational fidelity"/>
    <property type="evidence" value="ECO:0007669"/>
    <property type="project" value="TreeGrafter"/>
</dbReference>
<keyword evidence="4" id="KW-0963">Cytoplasm</keyword>
<dbReference type="RefSeq" id="WP_274959069.1">
    <property type="nucleotide sequence ID" value="NZ_DYWQ01000087.1"/>
</dbReference>
<name>A0A921GFQ3_9ACTN</name>
<evidence type="ECO:0000256" key="6">
    <source>
        <dbReference type="ARBA" id="ARBA00022694"/>
    </source>
</evidence>
<evidence type="ECO:0000259" key="12">
    <source>
        <dbReference type="PROSITE" id="PS51163"/>
    </source>
</evidence>
<evidence type="ECO:0000313" key="14">
    <source>
        <dbReference type="Proteomes" id="UP000697330"/>
    </source>
</evidence>
<dbReference type="PANTHER" id="PTHR17490:SF16">
    <property type="entry name" value="THREONYLCARBAMOYL-AMP SYNTHASE"/>
    <property type="match status" value="1"/>
</dbReference>
<dbReference type="GO" id="GO:0005524">
    <property type="term" value="F:ATP binding"/>
    <property type="evidence" value="ECO:0007669"/>
    <property type="project" value="UniProtKB-KW"/>
</dbReference>
<evidence type="ECO:0000256" key="8">
    <source>
        <dbReference type="ARBA" id="ARBA00022741"/>
    </source>
</evidence>
<evidence type="ECO:0000256" key="1">
    <source>
        <dbReference type="ARBA" id="ARBA00004496"/>
    </source>
</evidence>
<dbReference type="NCBIfam" id="TIGR00057">
    <property type="entry name" value="L-threonylcarbamoyladenylate synthase"/>
    <property type="match status" value="1"/>
</dbReference>
<organism evidence="13 14">
    <name type="scientific">Thermophilibacter provencensis</name>
    <dbReference type="NCBI Taxonomy" id="1852386"/>
    <lineage>
        <taxon>Bacteria</taxon>
        <taxon>Bacillati</taxon>
        <taxon>Actinomycetota</taxon>
        <taxon>Coriobacteriia</taxon>
        <taxon>Coriobacteriales</taxon>
        <taxon>Atopobiaceae</taxon>
        <taxon>Thermophilibacter</taxon>
    </lineage>
</organism>
<evidence type="ECO:0000256" key="10">
    <source>
        <dbReference type="ARBA" id="ARBA00029774"/>
    </source>
</evidence>
<dbReference type="EC" id="2.7.7.87" evidence="3"/>
<dbReference type="AlphaFoldDB" id="A0A921GFQ3"/>
<comment type="subcellular location">
    <subcellularLocation>
        <location evidence="1">Cytoplasm</location>
    </subcellularLocation>
</comment>
<feature type="domain" description="YrdC-like" evidence="12">
    <location>
        <begin position="14"/>
        <end position="204"/>
    </location>
</feature>